<dbReference type="OrthoDB" id="9926708at2"/>
<gene>
    <name evidence="1" type="ORF">AU467_28155</name>
</gene>
<reference evidence="1 2" key="1">
    <citation type="submission" date="2015-12" db="EMBL/GenBank/DDBJ databases">
        <title>Draft genome sequence of Mesorhizobium sp. UFLA 01-765, a multitolerant efficient symbiont and plant-growth promoting strain isolated from Zn-mining soil using Leucaena leucocephala as a trap plant.</title>
        <authorList>
            <person name="Rangel W.M."/>
            <person name="Thijs S."/>
            <person name="Longatti S.M."/>
            <person name="Moreira F.M."/>
            <person name="Weyens N."/>
            <person name="Vangronsveld J."/>
            <person name="Van Hamme J.D."/>
            <person name="Bottos E.M."/>
            <person name="Rineau F."/>
        </authorList>
    </citation>
    <scope>NUCLEOTIDE SEQUENCE [LARGE SCALE GENOMIC DNA]</scope>
    <source>
        <strain evidence="1 2">UFLA 01-765</strain>
    </source>
</reference>
<dbReference type="Proteomes" id="UP000053176">
    <property type="component" value="Unassembled WGS sequence"/>
</dbReference>
<evidence type="ECO:0000313" key="1">
    <source>
        <dbReference type="EMBL" id="KUM24989.1"/>
    </source>
</evidence>
<dbReference type="EMBL" id="LPWA01000125">
    <property type="protein sequence ID" value="KUM24989.1"/>
    <property type="molecule type" value="Genomic_DNA"/>
</dbReference>
<name>A0A101KQK9_RHILI</name>
<proteinExistence type="predicted"/>
<protein>
    <submittedName>
        <fullName evidence="1">Uncharacterized protein</fullName>
    </submittedName>
</protein>
<sequence>MAFKNLFPNRLLKPMALMQKPKSASIARTITQAPAGTSSKLAGAALTATENSKQTTENSNDAPIENVTIFQYSLRSKSLPFCLMNDQ</sequence>
<organism evidence="1 2">
    <name type="scientific">Rhizobium loti</name>
    <name type="common">Mesorhizobium loti</name>
    <dbReference type="NCBI Taxonomy" id="381"/>
    <lineage>
        <taxon>Bacteria</taxon>
        <taxon>Pseudomonadati</taxon>
        <taxon>Pseudomonadota</taxon>
        <taxon>Alphaproteobacteria</taxon>
        <taxon>Hyphomicrobiales</taxon>
        <taxon>Phyllobacteriaceae</taxon>
        <taxon>Mesorhizobium</taxon>
    </lineage>
</organism>
<dbReference type="AlphaFoldDB" id="A0A101KQK9"/>
<evidence type="ECO:0000313" key="2">
    <source>
        <dbReference type="Proteomes" id="UP000053176"/>
    </source>
</evidence>
<accession>A0A101KQK9</accession>
<comment type="caution">
    <text evidence="1">The sequence shown here is derived from an EMBL/GenBank/DDBJ whole genome shotgun (WGS) entry which is preliminary data.</text>
</comment>